<keyword evidence="9" id="KW-0460">Magnesium</keyword>
<evidence type="ECO:0000256" key="1">
    <source>
        <dbReference type="ARBA" id="ARBA00012494"/>
    </source>
</evidence>
<sequence length="574" mass="65429">MSDHRPCPNGRTRVDHSWNAEVFLAAFTGHVRELSKQTPSESERFDCEWLLSQYKTKYCDSDTTDEFLRESRAFDKFRETERVCGLRNNQRIEFNFDGSIPDPSVHAAIHAARLKIAKILRRPDSEDPSGFSSDPEYHLMSRGFGFGPGASTRLGRRTSSLYYKLQGIPEVTLNCRNLLNYVDPRIFSEVALVEGNRLTTVPKSSDIDRVIAIEPDCNMFIQKGIGRLLRLKLRHAGLNLNTQLRNQIMALKGAKGGVLATVDLSSASDSVSLFCVKDLFPPAWYDLLLEARSECGTIGDRYFTFEKISSMGNGYTFELESMIFWAIALVCSELSSCSTVDVCTYGDDIIVERNAVPLLKKVLFYYGFTFNDGKSFVDGKFRESCGKHYYDSRDVTPFYYRAPAKTTFDAFLLHNNALRWYVKHTGGYVPSAVYDLFKGYRRMTRFKTRPAIPLFGHDVHGNLITYGDGAFAGTFDEVRPKRMRQRKKYNFPLWQEFFTTASLSRVSLGEIATDQASLDAHLYSLEFVKPEPIQKHTRIEIKANTHPQYITDGRIGTDEISLCVQQWYDSYTIV</sequence>
<keyword evidence="4" id="KW-0548">Nucleotidyltransferase</keyword>
<dbReference type="GO" id="GO:0046872">
    <property type="term" value="F:metal ion binding"/>
    <property type="evidence" value="ECO:0007669"/>
    <property type="project" value="UniProtKB-KW"/>
</dbReference>
<keyword evidence="12" id="KW-1185">Reference proteome</keyword>
<accession>A0A8S5L5F6</accession>
<dbReference type="InterPro" id="IPR043502">
    <property type="entry name" value="DNA/RNA_pol_sf"/>
</dbReference>
<dbReference type="GO" id="GO:0000166">
    <property type="term" value="F:nucleotide binding"/>
    <property type="evidence" value="ECO:0007669"/>
    <property type="project" value="UniProtKB-KW"/>
</dbReference>
<dbReference type="GO" id="GO:0003968">
    <property type="term" value="F:RNA-directed RNA polymerase activity"/>
    <property type="evidence" value="ECO:0007669"/>
    <property type="project" value="UniProtKB-KW"/>
</dbReference>
<feature type="binding site" evidence="9">
    <location>
        <position position="347"/>
    </location>
    <ligand>
        <name>Mg(2+)</name>
        <dbReference type="ChEBI" id="CHEBI:18420"/>
        <label>2</label>
    </ligand>
</feature>
<dbReference type="GeneID" id="80398023"/>
<dbReference type="GO" id="GO:0039694">
    <property type="term" value="P:viral RNA genome replication"/>
    <property type="evidence" value="ECO:0007669"/>
    <property type="project" value="InterPro"/>
</dbReference>
<dbReference type="InterPro" id="IPR005093">
    <property type="entry name" value="RNArep_beta"/>
</dbReference>
<evidence type="ECO:0000256" key="7">
    <source>
        <dbReference type="ARBA" id="ARBA00030248"/>
    </source>
</evidence>
<comment type="cofactor">
    <cofactor evidence="9">
        <name>Mg(2+)</name>
        <dbReference type="ChEBI" id="CHEBI:18420"/>
    </cofactor>
    <text evidence="9">Binds 2 Mg(2+) per subunit.</text>
</comment>
<feature type="domain" description="RdRp catalytic" evidence="10">
    <location>
        <begin position="248"/>
        <end position="379"/>
    </location>
</feature>
<keyword evidence="5" id="KW-0547">Nucleotide-binding</keyword>
<comment type="catalytic activity">
    <reaction evidence="8">
        <text>RNA(n) + a ribonucleoside 5'-triphosphate = RNA(n+1) + diphosphate</text>
        <dbReference type="Rhea" id="RHEA:21248"/>
        <dbReference type="Rhea" id="RHEA-COMP:14527"/>
        <dbReference type="Rhea" id="RHEA-COMP:17342"/>
        <dbReference type="ChEBI" id="CHEBI:33019"/>
        <dbReference type="ChEBI" id="CHEBI:61557"/>
        <dbReference type="ChEBI" id="CHEBI:140395"/>
        <dbReference type="EC" id="2.7.7.48"/>
    </reaction>
</comment>
<name>A0A8S5L5F6_9VIRU</name>
<evidence type="ECO:0000256" key="4">
    <source>
        <dbReference type="ARBA" id="ARBA00022695"/>
    </source>
</evidence>
<feature type="binding site" evidence="9">
    <location>
        <position position="348"/>
    </location>
    <ligand>
        <name>Mg(2+)</name>
        <dbReference type="ChEBI" id="CHEBI:18420"/>
        <label>2</label>
    </ligand>
</feature>
<dbReference type="PROSITE" id="PS50522">
    <property type="entry name" value="RDRP_PHAGE"/>
    <property type="match status" value="1"/>
</dbReference>
<evidence type="ECO:0000256" key="3">
    <source>
        <dbReference type="ARBA" id="ARBA00022679"/>
    </source>
</evidence>
<gene>
    <name evidence="11" type="primary">SRR7976310_8_5</name>
</gene>
<dbReference type="SUPFAM" id="SSF56672">
    <property type="entry name" value="DNA/RNA polymerases"/>
    <property type="match status" value="1"/>
</dbReference>
<keyword evidence="9" id="KW-0479">Metal-binding</keyword>
<feature type="binding site" evidence="9">
    <location>
        <position position="263"/>
    </location>
    <ligand>
        <name>Mg(2+)</name>
        <dbReference type="ChEBI" id="CHEBI:18420"/>
        <label>2</label>
    </ligand>
</feature>
<dbReference type="RefSeq" id="YP_010769104.1">
    <property type="nucleotide sequence ID" value="NC_073878.1"/>
</dbReference>
<keyword evidence="3" id="KW-0808">Transferase</keyword>
<evidence type="ECO:0000313" key="12">
    <source>
        <dbReference type="Proteomes" id="UP000682693"/>
    </source>
</evidence>
<evidence type="ECO:0000256" key="9">
    <source>
        <dbReference type="PIRSR" id="PIRSR605093-1"/>
    </source>
</evidence>
<evidence type="ECO:0000256" key="2">
    <source>
        <dbReference type="ARBA" id="ARBA00022484"/>
    </source>
</evidence>
<dbReference type="EMBL" id="BK014182">
    <property type="protein sequence ID" value="DAD52708.1"/>
    <property type="molecule type" value="Genomic_RNA"/>
</dbReference>
<organism evidence="11 12">
    <name type="scientific">ssRNA phage SRR7976310_8</name>
    <dbReference type="NCBI Taxonomy" id="2786686"/>
    <lineage>
        <taxon>Viruses</taxon>
        <taxon>Riboviria</taxon>
        <taxon>Orthornavirae</taxon>
        <taxon>Lenarviricota</taxon>
        <taxon>Leviviricetes</taxon>
        <taxon>Norzivirales</taxon>
        <taxon>Fiersviridae</taxon>
        <taxon>Blafavirus</taxon>
        <taxon>Blafavirus pelovivens</taxon>
    </lineage>
</organism>
<evidence type="ECO:0000259" key="10">
    <source>
        <dbReference type="PROSITE" id="PS50522"/>
    </source>
</evidence>
<reference evidence="11" key="1">
    <citation type="submission" date="2020-09" db="EMBL/GenBank/DDBJ databases">
        <title>Leviviricetes taxonomy.</title>
        <authorList>
            <person name="Stockdale S.R."/>
            <person name="Callanan J."/>
            <person name="Adriaenssens E.M."/>
            <person name="Kuhn J.H."/>
            <person name="Rumnieks J."/>
            <person name="Shkoporov A."/>
            <person name="Draper L.A."/>
            <person name="Ross P."/>
            <person name="Hill C."/>
        </authorList>
    </citation>
    <scope>NUCLEOTIDE SEQUENCE</scope>
</reference>
<evidence type="ECO:0000256" key="8">
    <source>
        <dbReference type="ARBA" id="ARBA00048744"/>
    </source>
</evidence>
<evidence type="ECO:0000256" key="5">
    <source>
        <dbReference type="ARBA" id="ARBA00022741"/>
    </source>
</evidence>
<evidence type="ECO:0000256" key="6">
    <source>
        <dbReference type="ARBA" id="ARBA00022953"/>
    </source>
</evidence>
<keyword evidence="6" id="KW-0693">Viral RNA replication</keyword>
<evidence type="ECO:0000313" key="11">
    <source>
        <dbReference type="EMBL" id="DAD52708.1"/>
    </source>
</evidence>
<dbReference type="EC" id="2.7.7.48" evidence="1"/>
<dbReference type="Proteomes" id="UP000682693">
    <property type="component" value="Segment"/>
</dbReference>
<keyword evidence="2 11" id="KW-0696">RNA-directed RNA polymerase</keyword>
<dbReference type="KEGG" id="vg:80398023"/>
<protein>
    <recommendedName>
        <fullName evidence="1">RNA-directed RNA polymerase</fullName>
        <ecNumber evidence="1">2.7.7.48</ecNumber>
    </recommendedName>
    <alternativeName>
        <fullName evidence="7">RNA replicase beta chain</fullName>
    </alternativeName>
</protein>
<dbReference type="Pfam" id="PF03431">
    <property type="entry name" value="RNA_replicase_B"/>
    <property type="match status" value="1"/>
</dbReference>
<dbReference type="InterPro" id="IPR007096">
    <property type="entry name" value="RNA-dir_Rpol_cat_phage"/>
</dbReference>
<proteinExistence type="predicted"/>